<protein>
    <submittedName>
        <fullName evidence="1">Uncharacterized protein</fullName>
    </submittedName>
</protein>
<sequence>MSILCSSSSLGEISLVPKIAEGHLFPFIEICKLLSRNYNITLLVGSDITSSIPSSLLHSLLFHFQPTKDIDGISNVTRVQPDPFVPSLTTS</sequence>
<evidence type="ECO:0000313" key="2">
    <source>
        <dbReference type="Proteomes" id="UP000594261"/>
    </source>
</evidence>
<evidence type="ECO:0000313" key="1">
    <source>
        <dbReference type="EnsemblPlants" id="QL05p079199:mrna:CDS:1"/>
    </source>
</evidence>
<dbReference type="Gramene" id="QL05p079199:mrna">
    <property type="protein sequence ID" value="QL05p079199:mrna:CDS:1"/>
    <property type="gene ID" value="QL05p079199"/>
</dbReference>
<dbReference type="AlphaFoldDB" id="A0A7N2LSE0"/>
<accession>A0A7N2LSE0</accession>
<name>A0A7N2LSE0_QUELO</name>
<reference evidence="1" key="2">
    <citation type="submission" date="2021-01" db="UniProtKB">
        <authorList>
            <consortium name="EnsemblPlants"/>
        </authorList>
    </citation>
    <scope>IDENTIFICATION</scope>
</reference>
<dbReference type="Proteomes" id="UP000594261">
    <property type="component" value="Chromosome 5"/>
</dbReference>
<proteinExistence type="predicted"/>
<keyword evidence="2" id="KW-1185">Reference proteome</keyword>
<reference evidence="1 2" key="1">
    <citation type="journal article" date="2016" name="G3 (Bethesda)">
        <title>First Draft Assembly and Annotation of the Genome of a California Endemic Oak Quercus lobata Nee (Fagaceae).</title>
        <authorList>
            <person name="Sork V.L."/>
            <person name="Fitz-Gibbon S.T."/>
            <person name="Puiu D."/>
            <person name="Crepeau M."/>
            <person name="Gugger P.F."/>
            <person name="Sherman R."/>
            <person name="Stevens K."/>
            <person name="Langley C.H."/>
            <person name="Pellegrini M."/>
            <person name="Salzberg S.L."/>
        </authorList>
    </citation>
    <scope>NUCLEOTIDE SEQUENCE [LARGE SCALE GENOMIC DNA]</scope>
    <source>
        <strain evidence="1 2">cv. SW786</strain>
    </source>
</reference>
<organism evidence="1 2">
    <name type="scientific">Quercus lobata</name>
    <name type="common">Valley oak</name>
    <dbReference type="NCBI Taxonomy" id="97700"/>
    <lineage>
        <taxon>Eukaryota</taxon>
        <taxon>Viridiplantae</taxon>
        <taxon>Streptophyta</taxon>
        <taxon>Embryophyta</taxon>
        <taxon>Tracheophyta</taxon>
        <taxon>Spermatophyta</taxon>
        <taxon>Magnoliopsida</taxon>
        <taxon>eudicotyledons</taxon>
        <taxon>Gunneridae</taxon>
        <taxon>Pentapetalae</taxon>
        <taxon>rosids</taxon>
        <taxon>fabids</taxon>
        <taxon>Fagales</taxon>
        <taxon>Fagaceae</taxon>
        <taxon>Quercus</taxon>
    </lineage>
</organism>
<dbReference type="EMBL" id="LRBV02000005">
    <property type="status" value="NOT_ANNOTATED_CDS"/>
    <property type="molecule type" value="Genomic_DNA"/>
</dbReference>
<dbReference type="Gene3D" id="3.40.50.2000">
    <property type="entry name" value="Glycogen Phosphorylase B"/>
    <property type="match status" value="1"/>
</dbReference>
<dbReference type="InParanoid" id="A0A7N2LSE0"/>
<dbReference type="EnsemblPlants" id="QL05p079199:mrna">
    <property type="protein sequence ID" value="QL05p079199:mrna:CDS:1"/>
    <property type="gene ID" value="QL05p079199"/>
</dbReference>